<keyword evidence="6 7" id="KW-0539">Nucleus</keyword>
<dbReference type="Pfam" id="PF21193">
    <property type="entry name" value="NMD_SH3"/>
    <property type="match status" value="1"/>
</dbReference>
<dbReference type="InterPro" id="IPR048899">
    <property type="entry name" value="NMD_SH3"/>
</dbReference>
<feature type="region of interest" description="Disordered" evidence="8">
    <location>
        <begin position="488"/>
        <end position="566"/>
    </location>
</feature>
<accession>A0A067T9T6</accession>
<feature type="domain" description="60S ribosomal export protein NMD3 SH3" evidence="11">
    <location>
        <begin position="245"/>
        <end position="292"/>
    </location>
</feature>
<dbReference type="Proteomes" id="UP000027222">
    <property type="component" value="Unassembled WGS sequence"/>
</dbReference>
<dbReference type="InterPro" id="IPR048898">
    <property type="entry name" value="OB_NMD3"/>
</dbReference>
<dbReference type="GO" id="GO:0043023">
    <property type="term" value="F:ribosomal large subunit binding"/>
    <property type="evidence" value="ECO:0007669"/>
    <property type="project" value="InterPro"/>
</dbReference>
<dbReference type="InterPro" id="IPR039768">
    <property type="entry name" value="Nmd3"/>
</dbReference>
<evidence type="ECO:0000256" key="6">
    <source>
        <dbReference type="ARBA" id="ARBA00023242"/>
    </source>
</evidence>
<keyword evidence="3 7" id="KW-0813">Transport</keyword>
<sequence>MEFVPGPAVHRVLCADCGTPIVPNSANLCVACLRNTVDITEGIPKQASVSFCRNCERFLAPPTTWTLAKPESSELLAICLRKLKGLNKVRLTEAHFIWTEPHSKRLRVSMTIQKEVLTNTILEQTFEIEYLVQHGQCPDCAKLAAKNTWKALVQVRQKVPHKRTFLYLEQLILKHNAQKETISIKEVKDGLDFFYSQKSHALKMVEFLAGVAPIKSKASEQLLSSDIHSSTANFKYSYSVEIVPICKDDLVCMPLKQARSLSNISPLTVCARVGNSLQLLDPQTLQTCDIPAQIYWRAPFDSLASVTDLVEFTVLDIDPDHTRQKGKFVMADAQVALAGAFHSTGTTIEEDSMDFESAGITKQVYHTRTHLGAILQPGDTALGYFLTNANYNSEHFASLPQSRIPDIILVKKTYPNRRKKSKARSWRLRSIAKEAGEEGETSGARGAIGRMGGRDKKKVDQDYEIFLRDLEEDPELRLGINLYKATDDTMAAPEPERKARKKPGQQYAMDVDDVAPVELVPPSSVGVAEEEEEEEPDFPDVKLDELLEDFDEMTLGPGKDDQEKLA</sequence>
<evidence type="ECO:0000259" key="11">
    <source>
        <dbReference type="Pfam" id="PF21193"/>
    </source>
</evidence>
<dbReference type="OrthoDB" id="203821at2759"/>
<evidence type="ECO:0000256" key="2">
    <source>
        <dbReference type="ARBA" id="ARBA00017035"/>
    </source>
</evidence>
<feature type="compositionally biased region" description="Acidic residues" evidence="8">
    <location>
        <begin position="528"/>
        <end position="538"/>
    </location>
</feature>
<evidence type="ECO:0000256" key="3">
    <source>
        <dbReference type="ARBA" id="ARBA00022448"/>
    </source>
</evidence>
<evidence type="ECO:0000313" key="12">
    <source>
        <dbReference type="EMBL" id="KDR79891.1"/>
    </source>
</evidence>
<comment type="similarity">
    <text evidence="1 7">Belongs to the NMD3 family.</text>
</comment>
<protein>
    <recommendedName>
        <fullName evidence="2 7">60S ribosomal export protein NMD3</fullName>
    </recommendedName>
</protein>
<comment type="subcellular location">
    <subcellularLocation>
        <location evidence="7">Cytoplasm</location>
    </subcellularLocation>
    <subcellularLocation>
        <location evidence="7">Nucleus</location>
    </subcellularLocation>
</comment>
<dbReference type="STRING" id="685588.A0A067T9T6"/>
<reference evidence="13" key="1">
    <citation type="journal article" date="2014" name="Proc. Natl. Acad. Sci. U.S.A.">
        <title>Extensive sampling of basidiomycete genomes demonstrates inadequacy of the white-rot/brown-rot paradigm for wood decay fungi.</title>
        <authorList>
            <person name="Riley R."/>
            <person name="Salamov A.A."/>
            <person name="Brown D.W."/>
            <person name="Nagy L.G."/>
            <person name="Floudas D."/>
            <person name="Held B.W."/>
            <person name="Levasseur A."/>
            <person name="Lombard V."/>
            <person name="Morin E."/>
            <person name="Otillar R."/>
            <person name="Lindquist E.A."/>
            <person name="Sun H."/>
            <person name="LaButti K.M."/>
            <person name="Schmutz J."/>
            <person name="Jabbour D."/>
            <person name="Luo H."/>
            <person name="Baker S.E."/>
            <person name="Pisabarro A.G."/>
            <person name="Walton J.D."/>
            <person name="Blanchette R.A."/>
            <person name="Henrissat B."/>
            <person name="Martin F."/>
            <person name="Cullen D."/>
            <person name="Hibbett D.S."/>
            <person name="Grigoriev I.V."/>
        </authorList>
    </citation>
    <scope>NUCLEOTIDE SEQUENCE [LARGE SCALE GENOMIC DNA]</scope>
    <source>
        <strain evidence="13">CBS 339.88</strain>
    </source>
</reference>
<dbReference type="Pfam" id="PF21192">
    <property type="entry name" value="OB_NMD3"/>
    <property type="match status" value="1"/>
</dbReference>
<dbReference type="InterPro" id="IPR007064">
    <property type="entry name" value="Nmd3_N"/>
</dbReference>
<feature type="domain" description="60S ribosomal export protein NMD3 OB-fold" evidence="10">
    <location>
        <begin position="309"/>
        <end position="412"/>
    </location>
</feature>
<dbReference type="GO" id="GO:0005737">
    <property type="term" value="C:cytoplasm"/>
    <property type="evidence" value="ECO:0007669"/>
    <property type="project" value="UniProtKB-SubCell"/>
</dbReference>
<name>A0A067T9T6_GALM3</name>
<feature type="domain" description="Nmd3 N-terminal" evidence="9">
    <location>
        <begin position="14"/>
        <end position="242"/>
    </location>
</feature>
<dbReference type="PANTHER" id="PTHR12746:SF2">
    <property type="entry name" value="60S RIBOSOMAL EXPORT PROTEIN NMD3"/>
    <property type="match status" value="1"/>
</dbReference>
<evidence type="ECO:0000259" key="9">
    <source>
        <dbReference type="Pfam" id="PF04981"/>
    </source>
</evidence>
<dbReference type="GO" id="GO:0000055">
    <property type="term" value="P:ribosomal large subunit export from nucleus"/>
    <property type="evidence" value="ECO:0007669"/>
    <property type="project" value="TreeGrafter"/>
</dbReference>
<evidence type="ECO:0000313" key="13">
    <source>
        <dbReference type="Proteomes" id="UP000027222"/>
    </source>
</evidence>
<comment type="function">
    <text evidence="7">Acts as an adapter for the XPO1/CRM1-mediated export of the 60S ribosomal subunit.</text>
</comment>
<dbReference type="EMBL" id="KL142372">
    <property type="protein sequence ID" value="KDR79891.1"/>
    <property type="molecule type" value="Genomic_DNA"/>
</dbReference>
<dbReference type="AlphaFoldDB" id="A0A067T9T6"/>
<organism evidence="12 13">
    <name type="scientific">Galerina marginata (strain CBS 339.88)</name>
    <dbReference type="NCBI Taxonomy" id="685588"/>
    <lineage>
        <taxon>Eukaryota</taxon>
        <taxon>Fungi</taxon>
        <taxon>Dikarya</taxon>
        <taxon>Basidiomycota</taxon>
        <taxon>Agaricomycotina</taxon>
        <taxon>Agaricomycetes</taxon>
        <taxon>Agaricomycetidae</taxon>
        <taxon>Agaricales</taxon>
        <taxon>Agaricineae</taxon>
        <taxon>Strophariaceae</taxon>
        <taxon>Galerina</taxon>
    </lineage>
</organism>
<evidence type="ECO:0000259" key="10">
    <source>
        <dbReference type="Pfam" id="PF21192"/>
    </source>
</evidence>
<evidence type="ECO:0000256" key="5">
    <source>
        <dbReference type="ARBA" id="ARBA00022927"/>
    </source>
</evidence>
<dbReference type="HOGENOM" id="CLU_027444_2_0_1"/>
<dbReference type="GO" id="GO:0005634">
    <property type="term" value="C:nucleus"/>
    <property type="evidence" value="ECO:0007669"/>
    <property type="project" value="UniProtKB-SubCell"/>
</dbReference>
<keyword evidence="4 7" id="KW-0963">Cytoplasm</keyword>
<dbReference type="Pfam" id="PF04981">
    <property type="entry name" value="NMD3"/>
    <property type="match status" value="1"/>
</dbReference>
<keyword evidence="13" id="KW-1185">Reference proteome</keyword>
<keyword evidence="5 7" id="KW-0653">Protein transport</keyword>
<gene>
    <name evidence="12" type="ORF">GALMADRAFT_242005</name>
</gene>
<feature type="region of interest" description="Disordered" evidence="8">
    <location>
        <begin position="434"/>
        <end position="454"/>
    </location>
</feature>
<evidence type="ECO:0000256" key="7">
    <source>
        <dbReference type="RuleBase" id="RU364108"/>
    </source>
</evidence>
<proteinExistence type="inferred from homology"/>
<dbReference type="GO" id="GO:0015031">
    <property type="term" value="P:protein transport"/>
    <property type="evidence" value="ECO:0007669"/>
    <property type="project" value="UniProtKB-KW"/>
</dbReference>
<dbReference type="PANTHER" id="PTHR12746">
    <property type="entry name" value="NONSENSE-MEDIATED MRNA DECAY PROTEIN 3"/>
    <property type="match status" value="1"/>
</dbReference>
<evidence type="ECO:0000256" key="8">
    <source>
        <dbReference type="SAM" id="MobiDB-lite"/>
    </source>
</evidence>
<evidence type="ECO:0000256" key="1">
    <source>
        <dbReference type="ARBA" id="ARBA00009794"/>
    </source>
</evidence>
<evidence type="ECO:0000256" key="4">
    <source>
        <dbReference type="ARBA" id="ARBA00022490"/>
    </source>
</evidence>